<sequence length="83" mass="9692">MCSPEKTFCGIFWRSQCRIIGFFVPGGRVLANGRKKTENPTNRVNSGDLPRFRFVETPVPGWRFLFSFRRFRRVSIAFNVGFQ</sequence>
<accession>Q7UF28</accession>
<reference evidence="1 2" key="1">
    <citation type="journal article" date="2003" name="Proc. Natl. Acad. Sci. U.S.A.">
        <title>Complete genome sequence of the marine planctomycete Pirellula sp. strain 1.</title>
        <authorList>
            <person name="Gloeckner F.O."/>
            <person name="Kube M."/>
            <person name="Bauer M."/>
            <person name="Teeling H."/>
            <person name="Lombardot T."/>
            <person name="Ludwig W."/>
            <person name="Gade D."/>
            <person name="Beck A."/>
            <person name="Borzym K."/>
            <person name="Heitmann K."/>
            <person name="Rabus R."/>
            <person name="Schlesner H."/>
            <person name="Amann R."/>
            <person name="Reinhardt R."/>
        </authorList>
    </citation>
    <scope>NUCLEOTIDE SEQUENCE [LARGE SCALE GENOMIC DNA]</scope>
    <source>
        <strain evidence="2">DSM 10527 / NCIMB 13988 / SH1</strain>
    </source>
</reference>
<dbReference type="Proteomes" id="UP000001025">
    <property type="component" value="Chromosome"/>
</dbReference>
<dbReference type="STRING" id="243090.RB10385"/>
<organism evidence="1 2">
    <name type="scientific">Rhodopirellula baltica (strain DSM 10527 / NCIMB 13988 / SH1)</name>
    <dbReference type="NCBI Taxonomy" id="243090"/>
    <lineage>
        <taxon>Bacteria</taxon>
        <taxon>Pseudomonadati</taxon>
        <taxon>Planctomycetota</taxon>
        <taxon>Planctomycetia</taxon>
        <taxon>Pirellulales</taxon>
        <taxon>Pirellulaceae</taxon>
        <taxon>Rhodopirellula</taxon>
    </lineage>
</organism>
<dbReference type="EnsemblBacteria" id="CAD78855">
    <property type="protein sequence ID" value="CAD78855"/>
    <property type="gene ID" value="RB10385"/>
</dbReference>
<evidence type="ECO:0000313" key="2">
    <source>
        <dbReference type="Proteomes" id="UP000001025"/>
    </source>
</evidence>
<evidence type="ECO:0000313" key="1">
    <source>
        <dbReference type="EMBL" id="CAD78855.1"/>
    </source>
</evidence>
<protein>
    <submittedName>
        <fullName evidence="1">Uncharacterized protein</fullName>
    </submittedName>
</protein>
<gene>
    <name evidence="1" type="ordered locus">RB10385</name>
</gene>
<dbReference type="HOGENOM" id="CLU_2540314_0_0_0"/>
<dbReference type="KEGG" id="rba:RB10385"/>
<dbReference type="EMBL" id="BX294151">
    <property type="protein sequence ID" value="CAD78855.1"/>
    <property type="molecule type" value="Genomic_DNA"/>
</dbReference>
<dbReference type="AlphaFoldDB" id="Q7UF28"/>
<name>Q7UF28_RHOBA</name>
<keyword evidence="2" id="KW-1185">Reference proteome</keyword>
<dbReference type="InParanoid" id="Q7UF28"/>
<proteinExistence type="predicted"/>